<feature type="signal peptide" evidence="2">
    <location>
        <begin position="1"/>
        <end position="25"/>
    </location>
</feature>
<evidence type="ECO:0000256" key="2">
    <source>
        <dbReference type="SAM" id="SignalP"/>
    </source>
</evidence>
<comment type="caution">
    <text evidence="3">The sequence shown here is derived from an EMBL/GenBank/DDBJ whole genome shotgun (WGS) entry which is preliminary data.</text>
</comment>
<feature type="transmembrane region" description="Helical" evidence="1">
    <location>
        <begin position="811"/>
        <end position="836"/>
    </location>
</feature>
<organism evidence="3 4">
    <name type="scientific">Folsomia candida</name>
    <name type="common">Springtail</name>
    <dbReference type="NCBI Taxonomy" id="158441"/>
    <lineage>
        <taxon>Eukaryota</taxon>
        <taxon>Metazoa</taxon>
        <taxon>Ecdysozoa</taxon>
        <taxon>Arthropoda</taxon>
        <taxon>Hexapoda</taxon>
        <taxon>Collembola</taxon>
        <taxon>Entomobryomorpha</taxon>
        <taxon>Isotomoidea</taxon>
        <taxon>Isotomidae</taxon>
        <taxon>Proisotominae</taxon>
        <taxon>Folsomia</taxon>
    </lineage>
</organism>
<sequence length="906" mass="104421">MATNTSTIFLLFLFLTFSNSPIALSLLNFNRNPNCLIMTTLTDDTQVSKNSSILHLPSSYELHLSLAHRNGNVVKHIQPQNSTKYQQWKVCCFEIVIFVDEGESNSFYEDVVTWGHHTKMVIYMVFSPHRYYTWNKKYRLFLFHFSVPIYFIVVDDRQKSIFAHLLDPIHHSASWKIFPDTSSQPFEKFPGFDTLIRSRRSVDSSQNLFGLPVSADWLDRLTKLNCENHRYFLSNGTKCFVVFGALQALQTRLNFSFSSFGNQSDILSEFGIMKINPDFEPIHIETTMDYHVLYCQKNLALLALKISKFFTIIDPWTWVGAMITISSSYDAIITTDITKPPEKQVISKMHELFAEFGYKLYSANDIRNLTRWRLSIRKDLQHFDKYIWKGELMSKQVINNEFSAAAIYADHVAFLPTSHNVQQVIYFLKYHYSNVTCNTVKEIFYRNNIVWIFKYFGSEGLYRNLQWISSNGLFQLYAGLWKFVAEYGARNHPAPFPKGVGALENLFVAFQLYFLFIGFAILKAFQEIVLSKINLHLKISFMLPKLIWTPIMAIRHILFVLSFLISSTTHVAVSLTNFNHNPNCLLMTTITHDIVSDSRILDVILHYELHLSFAHHNGYVVKHLHSIKSTSLQLWKTCCIEIVIFSNSGHIIDESITPWGHLKNTVIYMVFSANVNFEQNLIFTNLLHPVTNCDQYVWKTFAIHYSSGRPPEKFPTADSLIKSRLLFDFNQYMFRLACGWTSVHKVIEHVCENHRFSLANGNLCFVAWGPMQKINIELEGGSSWSPKKGIVVPRDLEIRFRVSFFTTIDTWAWMGFMTVSFFLGLTELGGYTDIAVTFLKVSLPNRTSLTSFGVLCIVTMVAISSSYDAIITTDIIAPPEKYVIARILFGISNILVQKDYTVLYKG</sequence>
<protein>
    <submittedName>
        <fullName evidence="3">Uncharacterized protein</fullName>
    </submittedName>
</protein>
<reference evidence="3 4" key="1">
    <citation type="submission" date="2015-12" db="EMBL/GenBank/DDBJ databases">
        <title>The genome of Folsomia candida.</title>
        <authorList>
            <person name="Faddeeva A."/>
            <person name="Derks M.F."/>
            <person name="Anvar Y."/>
            <person name="Smit S."/>
            <person name="Van Straalen N."/>
            <person name="Roelofs D."/>
        </authorList>
    </citation>
    <scope>NUCLEOTIDE SEQUENCE [LARGE SCALE GENOMIC DNA]</scope>
    <source>
        <strain evidence="3 4">VU population</strain>
        <tissue evidence="3">Whole body</tissue>
    </source>
</reference>
<evidence type="ECO:0000313" key="3">
    <source>
        <dbReference type="EMBL" id="OXA42137.1"/>
    </source>
</evidence>
<keyword evidence="1" id="KW-0472">Membrane</keyword>
<feature type="transmembrane region" description="Helical" evidence="1">
    <location>
        <begin position="506"/>
        <end position="525"/>
    </location>
</feature>
<accession>A0A226DBN2</accession>
<keyword evidence="2" id="KW-0732">Signal</keyword>
<proteinExistence type="predicted"/>
<dbReference type="AlphaFoldDB" id="A0A226DBN2"/>
<dbReference type="Proteomes" id="UP000198287">
    <property type="component" value="Unassembled WGS sequence"/>
</dbReference>
<name>A0A226DBN2_FOLCA</name>
<keyword evidence="4" id="KW-1185">Reference proteome</keyword>
<evidence type="ECO:0000256" key="1">
    <source>
        <dbReference type="SAM" id="Phobius"/>
    </source>
</evidence>
<feature type="transmembrane region" description="Helical" evidence="1">
    <location>
        <begin position="848"/>
        <end position="867"/>
    </location>
</feature>
<dbReference type="EMBL" id="LNIX01000027">
    <property type="protein sequence ID" value="OXA42137.1"/>
    <property type="molecule type" value="Genomic_DNA"/>
</dbReference>
<feature type="transmembrane region" description="Helical" evidence="1">
    <location>
        <begin position="546"/>
        <end position="565"/>
    </location>
</feature>
<keyword evidence="1" id="KW-1133">Transmembrane helix</keyword>
<feature type="chain" id="PRO_5012646526" evidence="2">
    <location>
        <begin position="26"/>
        <end position="906"/>
    </location>
</feature>
<keyword evidence="1" id="KW-0812">Transmembrane</keyword>
<evidence type="ECO:0000313" key="4">
    <source>
        <dbReference type="Proteomes" id="UP000198287"/>
    </source>
</evidence>
<gene>
    <name evidence="3" type="ORF">Fcan01_23083</name>
</gene>